<feature type="modified residue" description="4-aspartylphosphate" evidence="2">
    <location>
        <position position="52"/>
    </location>
</feature>
<dbReference type="Gene3D" id="3.30.565.10">
    <property type="entry name" value="Histidine kinase-like ATPase, C-terminal domain"/>
    <property type="match status" value="1"/>
</dbReference>
<dbReference type="InterPro" id="IPR001932">
    <property type="entry name" value="PPM-type_phosphatase-like_dom"/>
</dbReference>
<dbReference type="Proteomes" id="UP000070299">
    <property type="component" value="Unassembled WGS sequence"/>
</dbReference>
<dbReference type="PROSITE" id="PS50110">
    <property type="entry name" value="RESPONSE_REGULATORY"/>
    <property type="match status" value="1"/>
</dbReference>
<dbReference type="PANTHER" id="PTHR43156:SF2">
    <property type="entry name" value="STAGE II SPORULATION PROTEIN E"/>
    <property type="match status" value="1"/>
</dbReference>
<dbReference type="EMBL" id="LSNE01000002">
    <property type="protein sequence ID" value="KXI30617.1"/>
    <property type="molecule type" value="Genomic_DNA"/>
</dbReference>
<dbReference type="GO" id="GO:0000160">
    <property type="term" value="P:phosphorelay signal transduction system"/>
    <property type="evidence" value="ECO:0007669"/>
    <property type="project" value="InterPro"/>
</dbReference>
<dbReference type="SUPFAM" id="SSF81606">
    <property type="entry name" value="PP2C-like"/>
    <property type="match status" value="1"/>
</dbReference>
<dbReference type="OrthoDB" id="9811749at2"/>
<comment type="caution">
    <text evidence="4">The sequence shown here is derived from an EMBL/GenBank/DDBJ whole genome shotgun (WGS) entry which is preliminary data.</text>
</comment>
<dbReference type="SMART" id="SM00448">
    <property type="entry name" value="REC"/>
    <property type="match status" value="1"/>
</dbReference>
<organism evidence="4 5">
    <name type="scientific">Paraglaciecola hydrolytica</name>
    <dbReference type="NCBI Taxonomy" id="1799789"/>
    <lineage>
        <taxon>Bacteria</taxon>
        <taxon>Pseudomonadati</taxon>
        <taxon>Pseudomonadota</taxon>
        <taxon>Gammaproteobacteria</taxon>
        <taxon>Alteromonadales</taxon>
        <taxon>Alteromonadaceae</taxon>
        <taxon>Paraglaciecola</taxon>
    </lineage>
</organism>
<dbReference type="InterPro" id="IPR052016">
    <property type="entry name" value="Bact_Sigma-Reg"/>
</dbReference>
<evidence type="ECO:0000313" key="4">
    <source>
        <dbReference type="EMBL" id="KXI30617.1"/>
    </source>
</evidence>
<name>A0A136A5U9_9ALTE</name>
<dbReference type="CDD" id="cd16936">
    <property type="entry name" value="HATPase_RsbW-like"/>
    <property type="match status" value="1"/>
</dbReference>
<dbReference type="InterPro" id="IPR011006">
    <property type="entry name" value="CheY-like_superfamily"/>
</dbReference>
<dbReference type="SUPFAM" id="SSF55874">
    <property type="entry name" value="ATPase domain of HSP90 chaperone/DNA topoisomerase II/histidine kinase"/>
    <property type="match status" value="1"/>
</dbReference>
<evidence type="ECO:0000256" key="1">
    <source>
        <dbReference type="ARBA" id="ARBA00022801"/>
    </source>
</evidence>
<dbReference type="SUPFAM" id="SSF52172">
    <property type="entry name" value="CheY-like"/>
    <property type="match status" value="1"/>
</dbReference>
<dbReference type="AlphaFoldDB" id="A0A136A5U9"/>
<dbReference type="InterPro" id="IPR036457">
    <property type="entry name" value="PPM-type-like_dom_sf"/>
</dbReference>
<keyword evidence="2" id="KW-0597">Phosphoprotein</keyword>
<proteinExistence type="predicted"/>
<dbReference type="InterPro" id="IPR001789">
    <property type="entry name" value="Sig_transdc_resp-reg_receiver"/>
</dbReference>
<reference evidence="5" key="1">
    <citation type="submission" date="2016-02" db="EMBL/GenBank/DDBJ databases">
        <authorList>
            <person name="Schultz-Johansen M."/>
            <person name="Glaring M.A."/>
            <person name="Bech P.K."/>
            <person name="Stougaard P."/>
        </authorList>
    </citation>
    <scope>NUCLEOTIDE SEQUENCE [LARGE SCALE GENOMIC DNA]</scope>
    <source>
        <strain evidence="5">S66</strain>
    </source>
</reference>
<dbReference type="RefSeq" id="WP_068371250.1">
    <property type="nucleotide sequence ID" value="NZ_LSNE01000002.1"/>
</dbReference>
<accession>A0A136A5U9</accession>
<evidence type="ECO:0000259" key="3">
    <source>
        <dbReference type="PROSITE" id="PS50110"/>
    </source>
</evidence>
<keyword evidence="1" id="KW-0378">Hydrolase</keyword>
<evidence type="ECO:0000256" key="2">
    <source>
        <dbReference type="PROSITE-ProRule" id="PRU00169"/>
    </source>
</evidence>
<dbReference type="Pfam" id="PF00072">
    <property type="entry name" value="Response_reg"/>
    <property type="match status" value="1"/>
</dbReference>
<dbReference type="Gene3D" id="3.40.50.2300">
    <property type="match status" value="1"/>
</dbReference>
<dbReference type="Pfam" id="PF07228">
    <property type="entry name" value="SpoIIE"/>
    <property type="match status" value="1"/>
</dbReference>
<dbReference type="Gene3D" id="3.60.40.10">
    <property type="entry name" value="PPM-type phosphatase domain"/>
    <property type="match status" value="1"/>
</dbReference>
<dbReference type="SMART" id="SM00331">
    <property type="entry name" value="PP2C_SIG"/>
    <property type="match status" value="1"/>
</dbReference>
<keyword evidence="5" id="KW-1185">Reference proteome</keyword>
<evidence type="ECO:0000313" key="5">
    <source>
        <dbReference type="Proteomes" id="UP000070299"/>
    </source>
</evidence>
<feature type="domain" description="Response regulatory" evidence="3">
    <location>
        <begin position="2"/>
        <end position="119"/>
    </location>
</feature>
<gene>
    <name evidence="4" type="ORF">AX660_04030</name>
</gene>
<protein>
    <submittedName>
        <fullName evidence="4">Fused response regulator/phosphatase</fullName>
    </submittedName>
</protein>
<dbReference type="InterPro" id="IPR036890">
    <property type="entry name" value="HATPase_C_sf"/>
</dbReference>
<dbReference type="GO" id="GO:0016791">
    <property type="term" value="F:phosphatase activity"/>
    <property type="evidence" value="ECO:0007669"/>
    <property type="project" value="TreeGrafter"/>
</dbReference>
<dbReference type="STRING" id="1799789.AX660_04030"/>
<dbReference type="PANTHER" id="PTHR43156">
    <property type="entry name" value="STAGE II SPORULATION PROTEIN E-RELATED"/>
    <property type="match status" value="1"/>
</dbReference>
<sequence>MRILVVDDDTLNRFLLLHLLEQQGYLDCYEAENGFEALSLASRIKPDLILLDTVMPVMDGYALAPKLKQMAGDIYLPLIFICAVDDDASLARCLEVGGDDFVTKPFDKTLLAAKIRAHARTRLLSKRATEQNRQLSFYRNAVEREHKIVEHIFVNALTVDPELRNIIDFVLKPAGDFNGDMFLTHASPTGGLYFLIGDFTGHGLASAIGALPVAKAFQTMSNKGLSLMEMAETINATLLQLLPDEMFFAAILVEINHSGKQIDVWNGGMPNLLLQNKDGQIIKRFCSKHMALGILETKEFEADVERFEAEYGDRLIGFSDGVVEVENAQGKMLNDSGIEQWLQQDPLCDVAVLLSNLETYAGGIERKDDVTLVIYTCQTLTQVDRFAHASQLPVKVVLELDHQLLKSCDPIIELVNMLTSQLSLYGVHSQVYTVLNELYINAVDHGILELNSELKKTEEGFLEYFNLRQQKLATLDSGKVCISIQYQALQRLLSIEVSDSGKGFDPTILAKTLDLEKSYGRGLPLVKELCRSMTHSHNGSTVSVEFKM</sequence>